<dbReference type="OrthoDB" id="6120799at2"/>
<dbReference type="Gene3D" id="3.40.30.10">
    <property type="entry name" value="Glutaredoxin"/>
    <property type="match status" value="1"/>
</dbReference>
<reference evidence="1 2" key="1">
    <citation type="submission" date="2018-09" db="EMBL/GenBank/DDBJ databases">
        <title>Cohnella cavernae sp. nov., isolated from a karst cave.</title>
        <authorList>
            <person name="Zhu H."/>
        </authorList>
    </citation>
    <scope>NUCLEOTIDE SEQUENCE [LARGE SCALE GENOMIC DNA]</scope>
    <source>
        <strain evidence="1 2">K2E09-144</strain>
    </source>
</reference>
<comment type="caution">
    <text evidence="1">The sequence shown here is derived from an EMBL/GenBank/DDBJ whole genome shotgun (WGS) entry which is preliminary data.</text>
</comment>
<dbReference type="AlphaFoldDB" id="A0A398CH43"/>
<sequence length="199" mass="22589">MSETLNLKHKIGTGITPQAFIDGMTRNRDELLGWYNRFAWKDENEAFFRVAGESGDLHGFILCTDWCPDVIWNVPVLLHVMEHSRISTEVLLMEQHLETMDLFLTDGGRAQPIAVFVSSNGDVQGQWGARPQYIQAVMNDFRKRNPDREAPDYQEKVTDVRNEIALMYNSGTGYQDVIVQELRAVFAAMPGIGVREANP</sequence>
<protein>
    <submittedName>
        <fullName evidence="1">Thioredoxin family protein</fullName>
    </submittedName>
</protein>
<evidence type="ECO:0000313" key="2">
    <source>
        <dbReference type="Proteomes" id="UP000266340"/>
    </source>
</evidence>
<dbReference type="Proteomes" id="UP000266340">
    <property type="component" value="Unassembled WGS sequence"/>
</dbReference>
<dbReference type="EMBL" id="QXJM01000039">
    <property type="protein sequence ID" value="RIE01785.1"/>
    <property type="molecule type" value="Genomic_DNA"/>
</dbReference>
<name>A0A398CH43_9BACL</name>
<dbReference type="RefSeq" id="WP_119149843.1">
    <property type="nucleotide sequence ID" value="NZ_JBHSOV010000032.1"/>
</dbReference>
<evidence type="ECO:0000313" key="1">
    <source>
        <dbReference type="EMBL" id="RIE01785.1"/>
    </source>
</evidence>
<organism evidence="1 2">
    <name type="scientific">Cohnella faecalis</name>
    <dbReference type="NCBI Taxonomy" id="2315694"/>
    <lineage>
        <taxon>Bacteria</taxon>
        <taxon>Bacillati</taxon>
        <taxon>Bacillota</taxon>
        <taxon>Bacilli</taxon>
        <taxon>Bacillales</taxon>
        <taxon>Paenibacillaceae</taxon>
        <taxon>Cohnella</taxon>
    </lineage>
</organism>
<gene>
    <name evidence="1" type="ORF">D3H35_13365</name>
</gene>
<proteinExistence type="predicted"/>
<keyword evidence="2" id="KW-1185">Reference proteome</keyword>
<dbReference type="Pfam" id="PF14595">
    <property type="entry name" value="Thioredoxin_9"/>
    <property type="match status" value="1"/>
</dbReference>
<accession>A0A398CH43</accession>